<dbReference type="WBParaSite" id="NBR_0000161701-mRNA-1">
    <property type="protein sequence ID" value="NBR_0000161701-mRNA-1"/>
    <property type="gene ID" value="NBR_0000161701"/>
</dbReference>
<dbReference type="Proteomes" id="UP000271162">
    <property type="component" value="Unassembled WGS sequence"/>
</dbReference>
<proteinExistence type="predicted"/>
<gene>
    <name evidence="3" type="ORF">NBR_LOCUS1618</name>
</gene>
<feature type="compositionally biased region" description="Basic and acidic residues" evidence="1">
    <location>
        <begin position="311"/>
        <end position="323"/>
    </location>
</feature>
<dbReference type="AlphaFoldDB" id="A0A0N4XGG5"/>
<name>A0A0N4XGG5_NIPBR</name>
<feature type="domain" description="DUF5641" evidence="2">
    <location>
        <begin position="248"/>
        <end position="302"/>
    </location>
</feature>
<reference evidence="3 4" key="2">
    <citation type="submission" date="2018-11" db="EMBL/GenBank/DDBJ databases">
        <authorList>
            <consortium name="Pathogen Informatics"/>
        </authorList>
    </citation>
    <scope>NUCLEOTIDE SEQUENCE [LARGE SCALE GENOMIC DNA]</scope>
</reference>
<sequence>MLSRFPPHTTQHTIGILTSKGSQILSVKALQHLTNTLKVAKFAEGLENYNTLTAVSKKPDILIGTDYFWKLLLCDDFHVRSLSSGYQLIHSSIGDIITGKPLPSQKSIELCYNSTLPNGEKKDQESTQRTALKPQSEKTRSAEDASAPPPDAKMKERERSVHNMALPPPLAREPDQMKTAGEFRKAAPAPAAPQAQVAPAPAPTVLEPTKESGQIYGIQLERPQPCVPVQQPPVQPQPQAAPQSYYSPKENDIVLIQDKNLERGQWQMGKIVSSSDEYLRSAQVMLPSKKIITRPINMLCKLEIDNDNIADKEDNGEETEHKPSLPTPGNRGHPMTTRSKARATTLTTPFSMFTIVALCFTLCEPSRPPSRFYTQNIPCMTIGNTENLDIMEVLHEKCDYSCKFQTTCPTIICVNHRDPYIKISTYVIITVPLPGITTSIYPKRYLVRLQQAPRQTHSYNCPQHLLFRNKLLCNPIRWTASRRSVETVSTNFIGCCYCPSEKRTNVSMKVLHLPYTRRRNYDRSNMQPASADLNDNSKMYQKLHEFDTSKTSKKSTMEIERLSPHTSYIIQQIVRSITRNQLT</sequence>
<evidence type="ECO:0000313" key="4">
    <source>
        <dbReference type="Proteomes" id="UP000271162"/>
    </source>
</evidence>
<dbReference type="InterPro" id="IPR040676">
    <property type="entry name" value="DUF5641"/>
</dbReference>
<reference evidence="5" key="1">
    <citation type="submission" date="2017-02" db="UniProtKB">
        <authorList>
            <consortium name="WormBaseParasite"/>
        </authorList>
    </citation>
    <scope>IDENTIFICATION</scope>
</reference>
<feature type="compositionally biased region" description="Basic and acidic residues" evidence="1">
    <location>
        <begin position="152"/>
        <end position="161"/>
    </location>
</feature>
<dbReference type="EMBL" id="UYSL01001380">
    <property type="protein sequence ID" value="VDL65167.1"/>
    <property type="molecule type" value="Genomic_DNA"/>
</dbReference>
<evidence type="ECO:0000313" key="5">
    <source>
        <dbReference type="WBParaSite" id="NBR_0000161701-mRNA-1"/>
    </source>
</evidence>
<feature type="compositionally biased region" description="Low complexity" evidence="1">
    <location>
        <begin position="186"/>
        <end position="199"/>
    </location>
</feature>
<feature type="region of interest" description="Disordered" evidence="1">
    <location>
        <begin position="311"/>
        <end position="339"/>
    </location>
</feature>
<feature type="region of interest" description="Disordered" evidence="1">
    <location>
        <begin position="182"/>
        <end position="201"/>
    </location>
</feature>
<accession>A0A0N4XGG5</accession>
<feature type="region of interest" description="Disordered" evidence="1">
    <location>
        <begin position="116"/>
        <end position="174"/>
    </location>
</feature>
<dbReference type="Pfam" id="PF18701">
    <property type="entry name" value="DUF5641"/>
    <property type="match status" value="1"/>
</dbReference>
<evidence type="ECO:0000256" key="1">
    <source>
        <dbReference type="SAM" id="MobiDB-lite"/>
    </source>
</evidence>
<keyword evidence="4" id="KW-1185">Reference proteome</keyword>
<organism evidence="5">
    <name type="scientific">Nippostrongylus brasiliensis</name>
    <name type="common">Rat hookworm</name>
    <dbReference type="NCBI Taxonomy" id="27835"/>
    <lineage>
        <taxon>Eukaryota</taxon>
        <taxon>Metazoa</taxon>
        <taxon>Ecdysozoa</taxon>
        <taxon>Nematoda</taxon>
        <taxon>Chromadorea</taxon>
        <taxon>Rhabditida</taxon>
        <taxon>Rhabditina</taxon>
        <taxon>Rhabditomorpha</taxon>
        <taxon>Strongyloidea</taxon>
        <taxon>Heligmosomidae</taxon>
        <taxon>Nippostrongylus</taxon>
    </lineage>
</organism>
<protein>
    <submittedName>
        <fullName evidence="5">DUF1758 domain-containing protein</fullName>
    </submittedName>
</protein>
<evidence type="ECO:0000313" key="3">
    <source>
        <dbReference type="EMBL" id="VDL65167.1"/>
    </source>
</evidence>
<evidence type="ECO:0000259" key="2">
    <source>
        <dbReference type="Pfam" id="PF18701"/>
    </source>
</evidence>